<dbReference type="KEGG" id="cuv:CUREI_05605"/>
<evidence type="ECO:0000313" key="2">
    <source>
        <dbReference type="EMBL" id="AIL96836.1"/>
    </source>
</evidence>
<reference evidence="2 3" key="1">
    <citation type="submission" date="2014-08" db="EMBL/GenBank/DDBJ databases">
        <title>Complete genome sequence of Corynebacterium ureicelerivorans DSM 45051, a lipophilic and urea-splitting isolate from a blood culture of a septicaemia patient.</title>
        <authorList>
            <person name="Tippelt A."/>
            <person name="Albersmeier A."/>
            <person name="Brinkrolf K."/>
            <person name="Ruckert C."/>
            <person name="Tauch A."/>
        </authorList>
    </citation>
    <scope>NUCLEOTIDE SEQUENCE [LARGE SCALE GENOMIC DNA]</scope>
    <source>
        <strain evidence="2 3">IMMIB RIV-2301</strain>
    </source>
</reference>
<dbReference type="HOGENOM" id="CLU_2600131_0_0_11"/>
<feature type="region of interest" description="Disordered" evidence="1">
    <location>
        <begin position="38"/>
        <end position="79"/>
    </location>
</feature>
<gene>
    <name evidence="2" type="ORF">CUREI_05605</name>
</gene>
<organism evidence="2 3">
    <name type="scientific">Corynebacterium ureicelerivorans</name>
    <dbReference type="NCBI Taxonomy" id="401472"/>
    <lineage>
        <taxon>Bacteria</taxon>
        <taxon>Bacillati</taxon>
        <taxon>Actinomycetota</taxon>
        <taxon>Actinomycetes</taxon>
        <taxon>Mycobacteriales</taxon>
        <taxon>Corynebacteriaceae</taxon>
        <taxon>Corynebacterium</taxon>
    </lineage>
</organism>
<evidence type="ECO:0000313" key="3">
    <source>
        <dbReference type="Proteomes" id="UP000028939"/>
    </source>
</evidence>
<name>A0A077HK77_9CORY</name>
<protein>
    <submittedName>
        <fullName evidence="2">Uncharacterized protein</fullName>
    </submittedName>
</protein>
<accession>A0A077HK77</accession>
<evidence type="ECO:0000256" key="1">
    <source>
        <dbReference type="SAM" id="MobiDB-lite"/>
    </source>
</evidence>
<dbReference type="EMBL" id="CP009215">
    <property type="protein sequence ID" value="AIL96836.1"/>
    <property type="molecule type" value="Genomic_DNA"/>
</dbReference>
<dbReference type="AlphaFoldDB" id="A0A077HK77"/>
<keyword evidence="3" id="KW-1185">Reference proteome</keyword>
<sequence>MVETHNAALTPSQLRCAIDPQLHHAAVTALDRLRSEGWVEPEDDSPHARLHRGRPADVTPRSWDSPYTTPRADDRDGPA</sequence>
<dbReference type="RefSeq" id="WP_038611341.1">
    <property type="nucleotide sequence ID" value="NZ_CP009215.1"/>
</dbReference>
<dbReference type="Proteomes" id="UP000028939">
    <property type="component" value="Chromosome"/>
</dbReference>
<proteinExistence type="predicted"/>